<keyword evidence="4" id="KW-0010">Activator</keyword>
<keyword evidence="5" id="KW-0804">Transcription</keyword>
<feature type="domain" description="PRD" evidence="8">
    <location>
        <begin position="196"/>
        <end position="337"/>
    </location>
</feature>
<dbReference type="Pfam" id="PF05043">
    <property type="entry name" value="Mga"/>
    <property type="match status" value="1"/>
</dbReference>
<feature type="domain" description="PTS EIIB type-2" evidence="7">
    <location>
        <begin position="339"/>
        <end position="428"/>
    </location>
</feature>
<evidence type="ECO:0000256" key="3">
    <source>
        <dbReference type="ARBA" id="ARBA00023015"/>
    </source>
</evidence>
<dbReference type="EMBL" id="BAAAXQ010000042">
    <property type="protein sequence ID" value="GAA3018463.1"/>
    <property type="molecule type" value="Genomic_DNA"/>
</dbReference>
<dbReference type="InterPro" id="IPR036095">
    <property type="entry name" value="PTS_EIIB-like_sf"/>
</dbReference>
<evidence type="ECO:0000313" key="9">
    <source>
        <dbReference type="EMBL" id="GAA3018463.1"/>
    </source>
</evidence>
<dbReference type="InterPro" id="IPR002178">
    <property type="entry name" value="PTS_EIIA_type-2_dom"/>
</dbReference>
<dbReference type="Gene3D" id="1.10.10.10">
    <property type="entry name" value="Winged helix-like DNA-binding domain superfamily/Winged helix DNA-binding domain"/>
    <property type="match status" value="1"/>
</dbReference>
<dbReference type="Gene3D" id="3.40.930.10">
    <property type="entry name" value="Mannitol-specific EII, Chain A"/>
    <property type="match status" value="1"/>
</dbReference>
<dbReference type="RefSeq" id="WP_068710549.1">
    <property type="nucleotide sequence ID" value="NZ_BAAAXQ010000042.1"/>
</dbReference>
<evidence type="ECO:0000259" key="6">
    <source>
        <dbReference type="PROSITE" id="PS51094"/>
    </source>
</evidence>
<organism evidence="9 10">
    <name type="scientific">Tetragenococcus solitarius</name>
    <dbReference type="NCBI Taxonomy" id="71453"/>
    <lineage>
        <taxon>Bacteria</taxon>
        <taxon>Bacillati</taxon>
        <taxon>Bacillota</taxon>
        <taxon>Bacilli</taxon>
        <taxon>Lactobacillales</taxon>
        <taxon>Enterococcaceae</taxon>
        <taxon>Tetragenococcus</taxon>
    </lineage>
</organism>
<evidence type="ECO:0000259" key="7">
    <source>
        <dbReference type="PROSITE" id="PS51099"/>
    </source>
</evidence>
<dbReference type="CDD" id="cd05568">
    <property type="entry name" value="PTS_IIB_bgl_like"/>
    <property type="match status" value="1"/>
</dbReference>
<evidence type="ECO:0008006" key="11">
    <source>
        <dbReference type="Google" id="ProtNLM"/>
    </source>
</evidence>
<evidence type="ECO:0000256" key="1">
    <source>
        <dbReference type="ARBA" id="ARBA00022679"/>
    </source>
</evidence>
<dbReference type="InterPro" id="IPR007737">
    <property type="entry name" value="Mga_HTH"/>
</dbReference>
<sequence>MAMKLTDLEFKLLQILMNSDQYQPIYSIAKQLNFSRRSAYYYIKDVSKKLIKNKIDPPRNIKGQGYYLTEQSKQMLSTIFSDNNTIYWQRHEKKFNAKNRQMITLVLMFGLSPYTTISKLARVFSVTRNTIVNDFNEIKEKLRTYDFSVIGTSRGHLLSGKEISIRDYFQDHLTEFLAVLDNLYQSESFAYLLDFKKLAELTVMIKDWMHKVEFKSSSSFSDDAIRNMENFYTFILLRILSKHVLSQTSNKQKGEHKELQTRIEFEMAGDFLARLGVETNQNPEEVLSVKENYPEIYTYTSISIAPFEELTSQSLNNNEIGLVAIYFGAHLLNQESKYLEVLLVCSSGLGTSQLLKNQLTTIFPDCILRGPITKRDYDSFSTIHADVVISTIPLKEKGKNIIVVNPVMNESEVSQLRKKFISDNLINVSGIDNQFTALMDVIADNTNIINIDALENGIKEVLSRPLNPRISMKGGYQPLLSELLNQETIQFAEAENLHWENAIQLAAAPLKNNGNIADSYVNAMIENVKKNGPYINIGDRVALAHARPEQGVKKLGMAVLKLNKPIDLVDHDHPIQLIFVLAAVDEQSHLKALSELANILNDKSKLHFLIEAKDPSDIQKLILKGEDQ</sequence>
<dbReference type="InterPro" id="IPR050661">
    <property type="entry name" value="BglG_antiterminators"/>
</dbReference>
<dbReference type="Proteomes" id="UP001501577">
    <property type="component" value="Unassembled WGS sequence"/>
</dbReference>
<dbReference type="InterPro" id="IPR016152">
    <property type="entry name" value="PTrfase/Anion_transptr"/>
</dbReference>
<dbReference type="Gene3D" id="3.40.50.2300">
    <property type="match status" value="1"/>
</dbReference>
<proteinExistence type="predicted"/>
<gene>
    <name evidence="9" type="ORF">GCM10019998_13650</name>
</gene>
<evidence type="ECO:0000256" key="2">
    <source>
        <dbReference type="ARBA" id="ARBA00022737"/>
    </source>
</evidence>
<dbReference type="InterPro" id="IPR011608">
    <property type="entry name" value="PRD"/>
</dbReference>
<protein>
    <recommendedName>
        <fullName evidence="11">PTS system EIIA component</fullName>
    </recommendedName>
</protein>
<dbReference type="PROSITE" id="PS51094">
    <property type="entry name" value="PTS_EIIA_TYPE_2"/>
    <property type="match status" value="1"/>
</dbReference>
<dbReference type="InterPro" id="IPR036388">
    <property type="entry name" value="WH-like_DNA-bd_sf"/>
</dbReference>
<keyword evidence="2" id="KW-0677">Repeat</keyword>
<dbReference type="PROSITE" id="PS51099">
    <property type="entry name" value="PTS_EIIB_TYPE_2"/>
    <property type="match status" value="1"/>
</dbReference>
<dbReference type="PROSITE" id="PS51372">
    <property type="entry name" value="PRD_2"/>
    <property type="match status" value="1"/>
</dbReference>
<dbReference type="CDD" id="cd00211">
    <property type="entry name" value="PTS_IIA_fru"/>
    <property type="match status" value="1"/>
</dbReference>
<evidence type="ECO:0000256" key="4">
    <source>
        <dbReference type="ARBA" id="ARBA00023159"/>
    </source>
</evidence>
<keyword evidence="1" id="KW-0808">Transferase</keyword>
<feature type="domain" description="PTS EIIA type-2" evidence="6">
    <location>
        <begin position="482"/>
        <end position="625"/>
    </location>
</feature>
<comment type="caution">
    <text evidence="9">The sequence shown here is derived from an EMBL/GenBank/DDBJ whole genome shotgun (WGS) entry which is preliminary data.</text>
</comment>
<dbReference type="SUPFAM" id="SSF52794">
    <property type="entry name" value="PTS system IIB component-like"/>
    <property type="match status" value="1"/>
</dbReference>
<evidence type="ECO:0000256" key="5">
    <source>
        <dbReference type="ARBA" id="ARBA00023163"/>
    </source>
</evidence>
<evidence type="ECO:0000259" key="8">
    <source>
        <dbReference type="PROSITE" id="PS51372"/>
    </source>
</evidence>
<dbReference type="SUPFAM" id="SSF63520">
    <property type="entry name" value="PTS-regulatory domain, PRD"/>
    <property type="match status" value="1"/>
</dbReference>
<dbReference type="Pfam" id="PF00359">
    <property type="entry name" value="PTS_EIIA_2"/>
    <property type="match status" value="1"/>
</dbReference>
<keyword evidence="10" id="KW-1185">Reference proteome</keyword>
<dbReference type="PANTHER" id="PTHR30185:SF18">
    <property type="entry name" value="TRANSCRIPTIONAL REGULATOR MTLR"/>
    <property type="match status" value="1"/>
</dbReference>
<evidence type="ECO:0000313" key="10">
    <source>
        <dbReference type="Proteomes" id="UP001501577"/>
    </source>
</evidence>
<dbReference type="InterPro" id="IPR013011">
    <property type="entry name" value="PTS_EIIB_2"/>
</dbReference>
<keyword evidence="3" id="KW-0805">Transcription regulation</keyword>
<dbReference type="PANTHER" id="PTHR30185">
    <property type="entry name" value="CRYPTIC BETA-GLUCOSIDE BGL OPERON ANTITERMINATOR"/>
    <property type="match status" value="1"/>
</dbReference>
<dbReference type="InterPro" id="IPR036634">
    <property type="entry name" value="PRD_sf"/>
</dbReference>
<reference evidence="10" key="1">
    <citation type="journal article" date="2019" name="Int. J. Syst. Evol. Microbiol.">
        <title>The Global Catalogue of Microorganisms (GCM) 10K type strain sequencing project: providing services to taxonomists for standard genome sequencing and annotation.</title>
        <authorList>
            <consortium name="The Broad Institute Genomics Platform"/>
            <consortium name="The Broad Institute Genome Sequencing Center for Infectious Disease"/>
            <person name="Wu L."/>
            <person name="Ma J."/>
        </authorList>
    </citation>
    <scope>NUCLEOTIDE SEQUENCE [LARGE SCALE GENOMIC DNA]</scope>
    <source>
        <strain evidence="10">JCM 8736</strain>
    </source>
</reference>
<dbReference type="SUPFAM" id="SSF55804">
    <property type="entry name" value="Phoshotransferase/anion transport protein"/>
    <property type="match status" value="1"/>
</dbReference>
<name>A0ABP6KS30_9ENTE</name>
<accession>A0ABP6KS30</accession>